<dbReference type="PROSITE" id="PS50188">
    <property type="entry name" value="B302_SPRY"/>
    <property type="match status" value="1"/>
</dbReference>
<dbReference type="Proteomes" id="UP000887572">
    <property type="component" value="Unplaced"/>
</dbReference>
<dbReference type="InterPro" id="IPR043136">
    <property type="entry name" value="B30.2/SPRY_sf"/>
</dbReference>
<dbReference type="WBParaSite" id="Gr19_v10_g14310.t1">
    <property type="protein sequence ID" value="Gr19_v10_g14310.t1"/>
    <property type="gene ID" value="Gr19_v10_g14310"/>
</dbReference>
<evidence type="ECO:0000313" key="4">
    <source>
        <dbReference type="Proteomes" id="UP000887572"/>
    </source>
</evidence>
<proteinExistence type="predicted"/>
<dbReference type="Pfam" id="PF00622">
    <property type="entry name" value="SPRY"/>
    <property type="match status" value="1"/>
</dbReference>
<dbReference type="SMART" id="SM00449">
    <property type="entry name" value="SPRY"/>
    <property type="match status" value="1"/>
</dbReference>
<dbReference type="InterPro" id="IPR044736">
    <property type="entry name" value="Gid1/RanBPM/SPLA_SPRY"/>
</dbReference>
<evidence type="ECO:0000256" key="2">
    <source>
        <dbReference type="SAM" id="SignalP"/>
    </source>
</evidence>
<evidence type="ECO:0000259" key="3">
    <source>
        <dbReference type="PROSITE" id="PS50188"/>
    </source>
</evidence>
<feature type="signal peptide" evidence="2">
    <location>
        <begin position="1"/>
        <end position="23"/>
    </location>
</feature>
<dbReference type="InterPro" id="IPR001870">
    <property type="entry name" value="B30.2/SPRY"/>
</dbReference>
<dbReference type="CDD" id="cd12885">
    <property type="entry name" value="SPRY_RanBP_like"/>
    <property type="match status" value="1"/>
</dbReference>
<keyword evidence="2" id="KW-0732">Signal</keyword>
<name>A0A914H746_GLORO</name>
<feature type="domain" description="B30.2/SPRY" evidence="3">
    <location>
        <begin position="14"/>
        <end position="202"/>
    </location>
</feature>
<dbReference type="Gene3D" id="2.60.120.920">
    <property type="match status" value="1"/>
</dbReference>
<sequence>MPTFFFLAAICFVVASIMMETDALPKKNSKLKNGPSSSGNAEPKATSRQRNRLIDEIINNWESRTLYTVDPIKKSESEIFYYEVKVKGTKVKEGKEKLNGHVSIGLGPKKRVVGDSKGFAYGSSGFFTATGCAQNLDASKFGANDVVGCGVDFANRKIFYTKNGQRFDPVGEFVDFGDDLFPRVSLTHPDDDIEENFGQQEFLYKF</sequence>
<dbReference type="InterPro" id="IPR003877">
    <property type="entry name" value="SPRY_dom"/>
</dbReference>
<evidence type="ECO:0000256" key="1">
    <source>
        <dbReference type="SAM" id="MobiDB-lite"/>
    </source>
</evidence>
<feature type="chain" id="PRO_5037732747" evidence="2">
    <location>
        <begin position="24"/>
        <end position="206"/>
    </location>
</feature>
<accession>A0A914H746</accession>
<dbReference type="SUPFAM" id="SSF49899">
    <property type="entry name" value="Concanavalin A-like lectins/glucanases"/>
    <property type="match status" value="1"/>
</dbReference>
<feature type="region of interest" description="Disordered" evidence="1">
    <location>
        <begin position="27"/>
        <end position="49"/>
    </location>
</feature>
<keyword evidence="4" id="KW-1185">Reference proteome</keyword>
<dbReference type="AlphaFoldDB" id="A0A914H746"/>
<organism evidence="4 5">
    <name type="scientific">Globodera rostochiensis</name>
    <name type="common">Golden nematode worm</name>
    <name type="synonym">Heterodera rostochiensis</name>
    <dbReference type="NCBI Taxonomy" id="31243"/>
    <lineage>
        <taxon>Eukaryota</taxon>
        <taxon>Metazoa</taxon>
        <taxon>Ecdysozoa</taxon>
        <taxon>Nematoda</taxon>
        <taxon>Chromadorea</taxon>
        <taxon>Rhabditida</taxon>
        <taxon>Tylenchina</taxon>
        <taxon>Tylenchomorpha</taxon>
        <taxon>Tylenchoidea</taxon>
        <taxon>Heteroderidae</taxon>
        <taxon>Heteroderinae</taxon>
        <taxon>Globodera</taxon>
    </lineage>
</organism>
<reference evidence="5" key="1">
    <citation type="submission" date="2022-11" db="UniProtKB">
        <authorList>
            <consortium name="WormBaseParasite"/>
        </authorList>
    </citation>
    <scope>IDENTIFICATION</scope>
</reference>
<dbReference type="InterPro" id="IPR013320">
    <property type="entry name" value="ConA-like_dom_sf"/>
</dbReference>
<evidence type="ECO:0000313" key="5">
    <source>
        <dbReference type="WBParaSite" id="Gr19_v10_g14310.t1"/>
    </source>
</evidence>
<protein>
    <submittedName>
        <fullName evidence="5">B30.2/SPRY domain-containing protein</fullName>
    </submittedName>
</protein>